<name>A0A3N4Z0H2_9MICO</name>
<reference evidence="1 2" key="1">
    <citation type="submission" date="2018-11" db="EMBL/GenBank/DDBJ databases">
        <title>Sequencing the genomes of 1000 actinobacteria strains.</title>
        <authorList>
            <person name="Klenk H.-P."/>
        </authorList>
    </citation>
    <scope>NUCLEOTIDE SEQUENCE [LARGE SCALE GENOMIC DNA]</scope>
    <source>
        <strain evidence="1 2">DSM 14418</strain>
    </source>
</reference>
<sequence length="248" mass="27012">MSERHRYLVLGTLDVLRGPAVLSHESAAVLHGLPIVGPAPQQVHVTSDAARGGRSSAGIRRHRVQTIPSVTSVGGVLVTSVARTVVDLARGRPLASALPAADHALRTGAATREDLMVELDQVNGARGARRARAVVLAADGRSESVGESVSRARMMELGLPLPELQREFRDADGFVARTDFWWESLRLAGEFDGRTKYGAGGTEVLWREKQREDRLRLVVGGVVRWTWTDAWDVDRFRAVMARVGVVAR</sequence>
<evidence type="ECO:0000313" key="1">
    <source>
        <dbReference type="EMBL" id="RPF26097.1"/>
    </source>
</evidence>
<evidence type="ECO:0008006" key="3">
    <source>
        <dbReference type="Google" id="ProtNLM"/>
    </source>
</evidence>
<protein>
    <recommendedName>
        <fullName evidence="3">Transcriptional regulator, AbiEi antitoxin, Type IV TA system</fullName>
    </recommendedName>
</protein>
<accession>A0A3N4Z0H2</accession>
<keyword evidence="2" id="KW-1185">Reference proteome</keyword>
<dbReference type="EMBL" id="RKRA01000001">
    <property type="protein sequence ID" value="RPF26097.1"/>
    <property type="molecule type" value="Genomic_DNA"/>
</dbReference>
<evidence type="ECO:0000313" key="2">
    <source>
        <dbReference type="Proteomes" id="UP000280726"/>
    </source>
</evidence>
<dbReference type="AlphaFoldDB" id="A0A3N4Z0H2"/>
<gene>
    <name evidence="1" type="ORF">EDD32_0521</name>
</gene>
<dbReference type="Proteomes" id="UP000280726">
    <property type="component" value="Unassembled WGS sequence"/>
</dbReference>
<organism evidence="1 2">
    <name type="scientific">Georgenia muralis</name>
    <dbReference type="NCBI Taxonomy" id="154117"/>
    <lineage>
        <taxon>Bacteria</taxon>
        <taxon>Bacillati</taxon>
        <taxon>Actinomycetota</taxon>
        <taxon>Actinomycetes</taxon>
        <taxon>Micrococcales</taxon>
        <taxon>Bogoriellaceae</taxon>
        <taxon>Georgenia</taxon>
    </lineage>
</organism>
<comment type="caution">
    <text evidence="1">The sequence shown here is derived from an EMBL/GenBank/DDBJ whole genome shotgun (WGS) entry which is preliminary data.</text>
</comment>
<proteinExistence type="predicted"/>